<dbReference type="InterPro" id="IPR035940">
    <property type="entry name" value="CAP_sf"/>
</dbReference>
<accession>A0ABP1R739</accession>
<dbReference type="Gene3D" id="3.40.33.10">
    <property type="entry name" value="CAP"/>
    <property type="match status" value="1"/>
</dbReference>
<sequence>MNQVLAVTLLSLFAILICNEKVILCESDTTAYHLRLYNSINSLRVKHTVASLKWNRTLTEMAEYFATRILTVANSFDIEESEGINFFIGGSTRPAASLVADTWYNESLSYDFNNPGYNAIYLNFTQLIWKSSTSVGFGVYTANNHTAVIAKFYPAGNIRGKFRQNVIPKYKKLRR</sequence>
<dbReference type="SUPFAM" id="SSF55797">
    <property type="entry name" value="PR-1-like"/>
    <property type="match status" value="1"/>
</dbReference>
<dbReference type="EMBL" id="CAXLJM020000066">
    <property type="protein sequence ID" value="CAL8121754.1"/>
    <property type="molecule type" value="Genomic_DNA"/>
</dbReference>
<dbReference type="PANTHER" id="PTHR10334">
    <property type="entry name" value="CYSTEINE-RICH SECRETORY PROTEIN-RELATED"/>
    <property type="match status" value="1"/>
</dbReference>
<dbReference type="SMART" id="SM00198">
    <property type="entry name" value="SCP"/>
    <property type="match status" value="1"/>
</dbReference>
<organism evidence="3 4">
    <name type="scientific">Orchesella dallaii</name>
    <dbReference type="NCBI Taxonomy" id="48710"/>
    <lineage>
        <taxon>Eukaryota</taxon>
        <taxon>Metazoa</taxon>
        <taxon>Ecdysozoa</taxon>
        <taxon>Arthropoda</taxon>
        <taxon>Hexapoda</taxon>
        <taxon>Collembola</taxon>
        <taxon>Entomobryomorpha</taxon>
        <taxon>Entomobryoidea</taxon>
        <taxon>Orchesellidae</taxon>
        <taxon>Orchesellinae</taxon>
        <taxon>Orchesella</taxon>
    </lineage>
</organism>
<proteinExistence type="predicted"/>
<feature type="domain" description="SCP" evidence="2">
    <location>
        <begin position="31"/>
        <end position="160"/>
    </location>
</feature>
<keyword evidence="1" id="KW-0732">Signal</keyword>
<dbReference type="InterPro" id="IPR001283">
    <property type="entry name" value="CRISP-related"/>
</dbReference>
<dbReference type="PRINTS" id="PR00837">
    <property type="entry name" value="V5TPXLIKE"/>
</dbReference>
<dbReference type="Proteomes" id="UP001642540">
    <property type="component" value="Unassembled WGS sequence"/>
</dbReference>
<evidence type="ECO:0000256" key="1">
    <source>
        <dbReference type="SAM" id="SignalP"/>
    </source>
</evidence>
<name>A0ABP1R739_9HEXA</name>
<keyword evidence="4" id="KW-1185">Reference proteome</keyword>
<feature type="signal peptide" evidence="1">
    <location>
        <begin position="1"/>
        <end position="25"/>
    </location>
</feature>
<evidence type="ECO:0000313" key="4">
    <source>
        <dbReference type="Proteomes" id="UP001642540"/>
    </source>
</evidence>
<protein>
    <recommendedName>
        <fullName evidence="2">SCP domain-containing protein</fullName>
    </recommendedName>
</protein>
<feature type="chain" id="PRO_5045351980" description="SCP domain-containing protein" evidence="1">
    <location>
        <begin position="26"/>
        <end position="175"/>
    </location>
</feature>
<comment type="caution">
    <text evidence="3">The sequence shown here is derived from an EMBL/GenBank/DDBJ whole genome shotgun (WGS) entry which is preliminary data.</text>
</comment>
<evidence type="ECO:0000313" key="3">
    <source>
        <dbReference type="EMBL" id="CAL8121754.1"/>
    </source>
</evidence>
<dbReference type="InterPro" id="IPR014044">
    <property type="entry name" value="CAP_dom"/>
</dbReference>
<gene>
    <name evidence="3" type="ORF">ODALV1_LOCUS19523</name>
</gene>
<dbReference type="Pfam" id="PF00188">
    <property type="entry name" value="CAP"/>
    <property type="match status" value="1"/>
</dbReference>
<evidence type="ECO:0000259" key="2">
    <source>
        <dbReference type="SMART" id="SM00198"/>
    </source>
</evidence>
<reference evidence="3 4" key="1">
    <citation type="submission" date="2024-08" db="EMBL/GenBank/DDBJ databases">
        <authorList>
            <person name="Cucini C."/>
            <person name="Frati F."/>
        </authorList>
    </citation>
    <scope>NUCLEOTIDE SEQUENCE [LARGE SCALE GENOMIC DNA]</scope>
</reference>